<dbReference type="CDD" id="cd00093">
    <property type="entry name" value="HTH_XRE"/>
    <property type="match status" value="1"/>
</dbReference>
<reference evidence="3 4" key="1">
    <citation type="submission" date="2016-07" db="EMBL/GenBank/DDBJ databases">
        <title>Complete genome sequence of the Lentzea guizhouensis DHS C013.</title>
        <authorList>
            <person name="Cao C."/>
        </authorList>
    </citation>
    <scope>NUCLEOTIDE SEQUENCE [LARGE SCALE GENOMIC DNA]</scope>
    <source>
        <strain evidence="3 4">DHS C013</strain>
    </source>
</reference>
<dbReference type="InterPro" id="IPR001387">
    <property type="entry name" value="Cro/C1-type_HTH"/>
</dbReference>
<dbReference type="AlphaFoldDB" id="A0A1B2HI34"/>
<dbReference type="KEGG" id="led:BBK82_16310"/>
<proteinExistence type="inferred from homology"/>
<dbReference type="Gene3D" id="1.10.260.40">
    <property type="entry name" value="lambda repressor-like DNA-binding domains"/>
    <property type="match status" value="1"/>
</dbReference>
<dbReference type="PANTHER" id="PTHR43236:SF1">
    <property type="entry name" value="BLL7220 PROTEIN"/>
    <property type="match status" value="1"/>
</dbReference>
<gene>
    <name evidence="3" type="ORF">BBK82_16310</name>
</gene>
<comment type="similarity">
    <text evidence="1">Belongs to the short-chain fatty acyl-CoA assimilation regulator (ScfR) family.</text>
</comment>
<organism evidence="3 4">
    <name type="scientific">Lentzea guizhouensis</name>
    <dbReference type="NCBI Taxonomy" id="1586287"/>
    <lineage>
        <taxon>Bacteria</taxon>
        <taxon>Bacillati</taxon>
        <taxon>Actinomycetota</taxon>
        <taxon>Actinomycetes</taxon>
        <taxon>Pseudonocardiales</taxon>
        <taxon>Pseudonocardiaceae</taxon>
        <taxon>Lentzea</taxon>
    </lineage>
</organism>
<dbReference type="OrthoDB" id="9794834at2"/>
<sequence length="347" mass="39165">MRDFGEVLSTARRASGLTQEELAELAEVTQATLSRYENDQRAPDDDVLERLARALGVTADLFRAAGRVHGGLAVDAHMRRRQSAKPTVWRQLEAQLNMYRLHARLVCEEVSIRAEQSIPRLDLFETTPEAAARIVRMQWRMPVGPVRGLVRWMEAAGCIIIEEDFGTARVDGLSQWIDDYPVVMINMRAPTDRKRLTLAHELGHLVLHSEDVSAEIEDEANRFAGEFLMPTEMVRPQMRTLNLGRLHDLKREWGTSMQALIERANHLNLITASQRTNLYKSLSAKGWRTSEPLSDELLPEVPSLTRAIGDAMASKGFSAAEIDRIAGFDPAVTDHPFRPQRTRLQLV</sequence>
<name>A0A1B2HI34_9PSEU</name>
<dbReference type="SMART" id="SM00530">
    <property type="entry name" value="HTH_XRE"/>
    <property type="match status" value="1"/>
</dbReference>
<evidence type="ECO:0000313" key="3">
    <source>
        <dbReference type="EMBL" id="ANZ37388.1"/>
    </source>
</evidence>
<dbReference type="EMBL" id="CP016793">
    <property type="protein sequence ID" value="ANZ37388.1"/>
    <property type="molecule type" value="Genomic_DNA"/>
</dbReference>
<protein>
    <submittedName>
        <fullName evidence="3">XRE family transcriptional regulator</fullName>
    </submittedName>
</protein>
<dbReference type="Pfam" id="PF06114">
    <property type="entry name" value="Peptidase_M78"/>
    <property type="match status" value="1"/>
</dbReference>
<dbReference type="PROSITE" id="PS50943">
    <property type="entry name" value="HTH_CROC1"/>
    <property type="match status" value="1"/>
</dbReference>
<dbReference type="Gene3D" id="1.10.10.2910">
    <property type="match status" value="1"/>
</dbReference>
<dbReference type="RefSeq" id="WP_065915781.1">
    <property type="nucleotide sequence ID" value="NZ_CP016793.1"/>
</dbReference>
<feature type="domain" description="HTH cro/C1-type" evidence="2">
    <location>
        <begin position="8"/>
        <end position="62"/>
    </location>
</feature>
<dbReference type="InterPro" id="IPR010359">
    <property type="entry name" value="IrrE_HExxH"/>
</dbReference>
<dbReference type="SUPFAM" id="SSF47413">
    <property type="entry name" value="lambda repressor-like DNA-binding domains"/>
    <property type="match status" value="1"/>
</dbReference>
<accession>A0A1B2HI34</accession>
<dbReference type="Pfam" id="PF01381">
    <property type="entry name" value="HTH_3"/>
    <property type="match status" value="1"/>
</dbReference>
<evidence type="ECO:0000259" key="2">
    <source>
        <dbReference type="PROSITE" id="PS50943"/>
    </source>
</evidence>
<dbReference type="InterPro" id="IPR052345">
    <property type="entry name" value="Rad_response_metalloprotease"/>
</dbReference>
<keyword evidence="4" id="KW-1185">Reference proteome</keyword>
<dbReference type="Proteomes" id="UP000093053">
    <property type="component" value="Chromosome"/>
</dbReference>
<dbReference type="InterPro" id="IPR010982">
    <property type="entry name" value="Lambda_DNA-bd_dom_sf"/>
</dbReference>
<dbReference type="PANTHER" id="PTHR43236">
    <property type="entry name" value="ANTITOXIN HIGA1"/>
    <property type="match status" value="1"/>
</dbReference>
<evidence type="ECO:0000256" key="1">
    <source>
        <dbReference type="ARBA" id="ARBA00007227"/>
    </source>
</evidence>
<dbReference type="GO" id="GO:0003677">
    <property type="term" value="F:DNA binding"/>
    <property type="evidence" value="ECO:0007669"/>
    <property type="project" value="InterPro"/>
</dbReference>
<evidence type="ECO:0000313" key="4">
    <source>
        <dbReference type="Proteomes" id="UP000093053"/>
    </source>
</evidence>
<dbReference type="STRING" id="1586287.BBK82_16310"/>